<dbReference type="InterPro" id="IPR014718">
    <property type="entry name" value="GH-type_carb-bd"/>
</dbReference>
<name>A0A8J5F9P0_ZINOF</name>
<evidence type="ECO:0000313" key="11">
    <source>
        <dbReference type="Proteomes" id="UP000734854"/>
    </source>
</evidence>
<evidence type="ECO:0000256" key="7">
    <source>
        <dbReference type="PIRSR" id="PIRSR005096-2"/>
    </source>
</evidence>
<feature type="binding site" evidence="8">
    <location>
        <begin position="155"/>
        <end position="157"/>
    </location>
    <ligand>
        <name>beta-D-galactose</name>
        <dbReference type="ChEBI" id="CHEBI:27667"/>
    </ligand>
</feature>
<evidence type="ECO:0000256" key="6">
    <source>
        <dbReference type="PIRSR" id="PIRSR005096-1"/>
    </source>
</evidence>
<feature type="signal peptide" evidence="9">
    <location>
        <begin position="1"/>
        <end position="20"/>
    </location>
</feature>
<feature type="chain" id="PRO_5035313536" description="Aldose 1-epimerase" evidence="9">
    <location>
        <begin position="21"/>
        <end position="321"/>
    </location>
</feature>
<accession>A0A8J5F9P0</accession>
<evidence type="ECO:0000256" key="4">
    <source>
        <dbReference type="ARBA" id="ARBA00023277"/>
    </source>
</evidence>
<reference evidence="10 11" key="1">
    <citation type="submission" date="2020-08" db="EMBL/GenBank/DDBJ databases">
        <title>Plant Genome Project.</title>
        <authorList>
            <person name="Zhang R.-G."/>
        </authorList>
    </citation>
    <scope>NUCLEOTIDE SEQUENCE [LARGE SCALE GENOMIC DNA]</scope>
    <source>
        <tissue evidence="10">Rhizome</tissue>
    </source>
</reference>
<dbReference type="GO" id="GO:0004034">
    <property type="term" value="F:aldose 1-epimerase activity"/>
    <property type="evidence" value="ECO:0007669"/>
    <property type="project" value="UniProtKB-EC"/>
</dbReference>
<keyword evidence="11" id="KW-1185">Reference proteome</keyword>
<evidence type="ECO:0000256" key="1">
    <source>
        <dbReference type="ARBA" id="ARBA00005028"/>
    </source>
</evidence>
<dbReference type="GO" id="GO:0030246">
    <property type="term" value="F:carbohydrate binding"/>
    <property type="evidence" value="ECO:0007669"/>
    <property type="project" value="InterPro"/>
</dbReference>
<dbReference type="PIRSF" id="PIRSF005096">
    <property type="entry name" value="GALM"/>
    <property type="match status" value="1"/>
</dbReference>
<comment type="caution">
    <text evidence="10">The sequence shown here is derived from an EMBL/GenBank/DDBJ whole genome shotgun (WGS) entry which is preliminary data.</text>
</comment>
<dbReference type="GO" id="GO:0006006">
    <property type="term" value="P:glucose metabolic process"/>
    <property type="evidence" value="ECO:0007669"/>
    <property type="project" value="TreeGrafter"/>
</dbReference>
<dbReference type="InterPro" id="IPR011013">
    <property type="entry name" value="Gal_mutarotase_sf_dom"/>
</dbReference>
<dbReference type="Proteomes" id="UP000734854">
    <property type="component" value="Unassembled WGS sequence"/>
</dbReference>
<dbReference type="InterPro" id="IPR015443">
    <property type="entry name" value="Aldose_1-epimerase"/>
</dbReference>
<dbReference type="SUPFAM" id="SSF74650">
    <property type="entry name" value="Galactose mutarotase-like"/>
    <property type="match status" value="1"/>
</dbReference>
<gene>
    <name evidence="10" type="ORF">ZIOFF_059744</name>
</gene>
<evidence type="ECO:0000256" key="9">
    <source>
        <dbReference type="SAM" id="SignalP"/>
    </source>
</evidence>
<proteinExistence type="inferred from homology"/>
<feature type="binding site" evidence="7">
    <location>
        <position position="219"/>
    </location>
    <ligand>
        <name>beta-D-galactose</name>
        <dbReference type="ChEBI" id="CHEBI:27667"/>
    </ligand>
</feature>
<dbReference type="UniPathway" id="UPA00242"/>
<feature type="active site" description="Proton donor" evidence="6">
    <location>
        <position position="155"/>
    </location>
</feature>
<dbReference type="EC" id="5.1.3.3" evidence="5"/>
<feature type="binding site" evidence="8">
    <location>
        <begin position="89"/>
        <end position="90"/>
    </location>
    <ligand>
        <name>beta-D-galactose</name>
        <dbReference type="ChEBI" id="CHEBI:27667"/>
    </ligand>
</feature>
<dbReference type="GO" id="GO:0033499">
    <property type="term" value="P:galactose catabolic process via UDP-galactose, Leloir pathway"/>
    <property type="evidence" value="ECO:0007669"/>
    <property type="project" value="TreeGrafter"/>
</dbReference>
<comment type="similarity">
    <text evidence="2 5">Belongs to the aldose epimerase family.</text>
</comment>
<sequence length="321" mass="35652">MNYFLLFPLLFLALVGSTTSSPVKNKVAIYELTRGEFVVKVTNWGATIVSVILPDSKGKLDDIVLGYDGIGPYINDTTYFGALIGRVANRIANATFTLNDKKYHLYRNDDNNSLHGFPGDVDVFVTYKIDYDFTLNVLMRAVPRTKPTPINLAQHSYWNLAGSGNVLRHRIRLLANHITPVDADLIPTGVIAPVSGTVFDFRDTAELGPRIRRLPGGFDINYVLSGEADGQGVRRAAAVSVRRSARVLELWTDQPGLQFYTGNFLKAETGKAGRVYGIHAGLCLESQGFPDAVNHPNFPSQIYEPGQVYKHYMLFKFSFIK</sequence>
<dbReference type="Pfam" id="PF01263">
    <property type="entry name" value="Aldose_epim"/>
    <property type="match status" value="1"/>
</dbReference>
<dbReference type="PANTHER" id="PTHR10091">
    <property type="entry name" value="ALDOSE-1-EPIMERASE"/>
    <property type="match status" value="1"/>
</dbReference>
<keyword evidence="9" id="KW-0732">Signal</keyword>
<evidence type="ECO:0000256" key="3">
    <source>
        <dbReference type="ARBA" id="ARBA00023235"/>
    </source>
</evidence>
<evidence type="ECO:0000256" key="5">
    <source>
        <dbReference type="PIRNR" id="PIRNR005096"/>
    </source>
</evidence>
<dbReference type="CDD" id="cd09019">
    <property type="entry name" value="galactose_mutarotase_like"/>
    <property type="match status" value="1"/>
</dbReference>
<dbReference type="AlphaFoldDB" id="A0A8J5F9P0"/>
<feature type="active site" description="Proton acceptor" evidence="6">
    <location>
        <position position="285"/>
    </location>
</feature>
<dbReference type="Gene3D" id="2.70.98.10">
    <property type="match status" value="2"/>
</dbReference>
<protein>
    <recommendedName>
        <fullName evidence="5">Aldose 1-epimerase</fullName>
        <ecNumber evidence="5">5.1.3.3</ecNumber>
    </recommendedName>
</protein>
<evidence type="ECO:0000256" key="2">
    <source>
        <dbReference type="ARBA" id="ARBA00006206"/>
    </source>
</evidence>
<dbReference type="PANTHER" id="PTHR10091:SF47">
    <property type="entry name" value="ALDOSE 1-EPIMERASE"/>
    <property type="match status" value="1"/>
</dbReference>
<comment type="pathway">
    <text evidence="1 5">Carbohydrate metabolism; hexose metabolism.</text>
</comment>
<keyword evidence="3 5" id="KW-0413">Isomerase</keyword>
<dbReference type="EMBL" id="JACMSC010000016">
    <property type="protein sequence ID" value="KAG6483104.1"/>
    <property type="molecule type" value="Genomic_DNA"/>
</dbReference>
<organism evidence="10 11">
    <name type="scientific">Zingiber officinale</name>
    <name type="common">Ginger</name>
    <name type="synonym">Amomum zingiber</name>
    <dbReference type="NCBI Taxonomy" id="94328"/>
    <lineage>
        <taxon>Eukaryota</taxon>
        <taxon>Viridiplantae</taxon>
        <taxon>Streptophyta</taxon>
        <taxon>Embryophyta</taxon>
        <taxon>Tracheophyta</taxon>
        <taxon>Spermatophyta</taxon>
        <taxon>Magnoliopsida</taxon>
        <taxon>Liliopsida</taxon>
        <taxon>Zingiberales</taxon>
        <taxon>Zingiberaceae</taxon>
        <taxon>Zingiber</taxon>
    </lineage>
</organism>
<evidence type="ECO:0000256" key="8">
    <source>
        <dbReference type="PIRSR" id="PIRSR005096-3"/>
    </source>
</evidence>
<dbReference type="InterPro" id="IPR047215">
    <property type="entry name" value="Galactose_mutarotase-like"/>
</dbReference>
<dbReference type="InterPro" id="IPR008183">
    <property type="entry name" value="Aldose_1/G6P_1-epimerase"/>
</dbReference>
<comment type="catalytic activity">
    <reaction evidence="5">
        <text>alpha-D-glucose = beta-D-glucose</text>
        <dbReference type="Rhea" id="RHEA:10264"/>
        <dbReference type="ChEBI" id="CHEBI:15903"/>
        <dbReference type="ChEBI" id="CHEBI:17925"/>
        <dbReference type="EC" id="5.1.3.3"/>
    </reaction>
</comment>
<evidence type="ECO:0000313" key="10">
    <source>
        <dbReference type="EMBL" id="KAG6483104.1"/>
    </source>
</evidence>
<keyword evidence="4 5" id="KW-0119">Carbohydrate metabolism</keyword>